<evidence type="ECO:0000259" key="1">
    <source>
        <dbReference type="PROSITE" id="PS50011"/>
    </source>
</evidence>
<dbReference type="PANTHER" id="PTHR24347">
    <property type="entry name" value="SERINE/THREONINE-PROTEIN KINASE"/>
    <property type="match status" value="1"/>
</dbReference>
<reference evidence="2" key="1">
    <citation type="submission" date="2016-10" db="EMBL/GenBank/DDBJ databases">
        <authorList>
            <person name="Benchimol M."/>
            <person name="Almeida L.G."/>
            <person name="Vasconcelos A.T."/>
            <person name="Perreira-Neves A."/>
            <person name="Rosa I.A."/>
            <person name="Tasca T."/>
            <person name="Bogo M.R."/>
            <person name="de Souza W."/>
        </authorList>
    </citation>
    <scope>NUCLEOTIDE SEQUENCE [LARGE SCALE GENOMIC DNA]</scope>
    <source>
        <strain evidence="2">K</strain>
    </source>
</reference>
<dbReference type="AlphaFoldDB" id="A0A1J4K5J0"/>
<proteinExistence type="predicted"/>
<protein>
    <submittedName>
        <fullName evidence="2">CAMK family protein kinase</fullName>
    </submittedName>
</protein>
<evidence type="ECO:0000313" key="3">
    <source>
        <dbReference type="Proteomes" id="UP000179807"/>
    </source>
</evidence>
<feature type="domain" description="Protein kinase" evidence="1">
    <location>
        <begin position="4"/>
        <end position="268"/>
    </location>
</feature>
<dbReference type="Pfam" id="PF00069">
    <property type="entry name" value="Pkinase"/>
    <property type="match status" value="1"/>
</dbReference>
<dbReference type="PROSITE" id="PS00108">
    <property type="entry name" value="PROTEIN_KINASE_ST"/>
    <property type="match status" value="1"/>
</dbReference>
<gene>
    <name evidence="2" type="ORF">TRFO_27368</name>
</gene>
<dbReference type="SUPFAM" id="SSF56112">
    <property type="entry name" value="Protein kinase-like (PK-like)"/>
    <property type="match status" value="1"/>
</dbReference>
<dbReference type="VEuPathDB" id="TrichDB:TRFO_27368"/>
<dbReference type="GO" id="GO:0004672">
    <property type="term" value="F:protein kinase activity"/>
    <property type="evidence" value="ECO:0007669"/>
    <property type="project" value="InterPro"/>
</dbReference>
<keyword evidence="3" id="KW-1185">Reference proteome</keyword>
<accession>A0A1J4K5J0</accession>
<dbReference type="GO" id="GO:0005524">
    <property type="term" value="F:ATP binding"/>
    <property type="evidence" value="ECO:0007669"/>
    <property type="project" value="InterPro"/>
</dbReference>
<dbReference type="InterPro" id="IPR000719">
    <property type="entry name" value="Prot_kinase_dom"/>
</dbReference>
<keyword evidence="2" id="KW-0418">Kinase</keyword>
<dbReference type="InterPro" id="IPR011009">
    <property type="entry name" value="Kinase-like_dom_sf"/>
</dbReference>
<dbReference type="Gene3D" id="3.30.200.20">
    <property type="entry name" value="Phosphorylase Kinase, domain 1"/>
    <property type="match status" value="1"/>
</dbReference>
<dbReference type="SMART" id="SM00220">
    <property type="entry name" value="S_TKc"/>
    <property type="match status" value="1"/>
</dbReference>
<dbReference type="InterPro" id="IPR008271">
    <property type="entry name" value="Ser/Thr_kinase_AS"/>
</dbReference>
<dbReference type="RefSeq" id="XP_068358124.1">
    <property type="nucleotide sequence ID" value="XM_068505501.1"/>
</dbReference>
<dbReference type="EMBL" id="MLAK01000773">
    <property type="protein sequence ID" value="OHT04988.1"/>
    <property type="molecule type" value="Genomic_DNA"/>
</dbReference>
<dbReference type="Proteomes" id="UP000179807">
    <property type="component" value="Unassembled WGS sequence"/>
</dbReference>
<dbReference type="OrthoDB" id="40902at2759"/>
<dbReference type="GeneID" id="94840205"/>
<dbReference type="PROSITE" id="PS50011">
    <property type="entry name" value="PROTEIN_KINASE_DOM"/>
    <property type="match status" value="1"/>
</dbReference>
<evidence type="ECO:0000313" key="2">
    <source>
        <dbReference type="EMBL" id="OHT04988.1"/>
    </source>
</evidence>
<organism evidence="2 3">
    <name type="scientific">Tritrichomonas foetus</name>
    <dbReference type="NCBI Taxonomy" id="1144522"/>
    <lineage>
        <taxon>Eukaryota</taxon>
        <taxon>Metamonada</taxon>
        <taxon>Parabasalia</taxon>
        <taxon>Tritrichomonadida</taxon>
        <taxon>Tritrichomonadidae</taxon>
        <taxon>Tritrichomonas</taxon>
    </lineage>
</organism>
<name>A0A1J4K5J0_9EUKA</name>
<dbReference type="Gene3D" id="1.10.510.10">
    <property type="entry name" value="Transferase(Phosphotransferase) domain 1"/>
    <property type="match status" value="1"/>
</dbReference>
<comment type="caution">
    <text evidence="2">The sequence shown here is derived from an EMBL/GenBank/DDBJ whole genome shotgun (WGS) entry which is preliminary data.</text>
</comment>
<sequence>MSEYDIPDFIGPYHIGSLIIETDNSMIYESFHPSRCEKLAIKLIKKDGVNPQIIDDECLLMKEIQNDQIMHAYDIFDLLHYRCIVMPLATGGDLFEYIAANSGMEEHAACQVIHTALTAIQYLHSLDIWHRDIKPENFLLLDDSIVDPNVCLADLGYAKRIPPGEKSSDYLGTPIYAAPEIHQKIPYDKSVDIWSLGVTMYVTLSGQSPFSNDDPYEMVYQIINGIYDFDDPAFDEISEEAKDLIRCMMQKDPSRRITIEAALMHPWFQVFFPDHAKPRLERSTANAMRFETPYDEAEDYVEGDYQEF</sequence>
<keyword evidence="2" id="KW-0808">Transferase</keyword>